<dbReference type="PANTHER" id="PTHR34203">
    <property type="entry name" value="METHYLTRANSFERASE, FKBM FAMILY PROTEIN"/>
    <property type="match status" value="1"/>
</dbReference>
<dbReference type="GO" id="GO:0032259">
    <property type="term" value="P:methylation"/>
    <property type="evidence" value="ECO:0007669"/>
    <property type="project" value="UniProtKB-KW"/>
</dbReference>
<evidence type="ECO:0000313" key="2">
    <source>
        <dbReference type="EMBL" id="ULN42342.1"/>
    </source>
</evidence>
<sequence>MNIKHAAYGALNRPPTRWLLGVAASARTVLGHERAWITYDAPTGDWLKRTRGGAMLMSDLRNGGGMSAEQCADEAQDMFLQRYSLGPGDVVLDVGAGIGTEVLPFSRIVGDSGKVIAVEAHPATYHRLERVRDLNDLRNVTLVHAAVMDTNEPVFISDLQAEDYLENKIGADGVEVPALTIPDLVSQLKLDRIDFLKMNIEGAELPALRGATDVLPLVRNAAIGCHDFLAKETGDDSYRTKDAVRALLVEAGFTVTERPDDPRPWAADYLFASR</sequence>
<keyword evidence="2" id="KW-0489">Methyltransferase</keyword>
<feature type="domain" description="Methyltransferase FkbM" evidence="1">
    <location>
        <begin position="93"/>
        <end position="219"/>
    </location>
</feature>
<evidence type="ECO:0000313" key="3">
    <source>
        <dbReference type="Proteomes" id="UP001055337"/>
    </source>
</evidence>
<accession>A0ABY3TNR8</accession>
<evidence type="ECO:0000259" key="1">
    <source>
        <dbReference type="Pfam" id="PF05050"/>
    </source>
</evidence>
<organism evidence="2 3">
    <name type="scientific">Mycolicibacterium crocinum</name>
    <dbReference type="NCBI Taxonomy" id="388459"/>
    <lineage>
        <taxon>Bacteria</taxon>
        <taxon>Bacillati</taxon>
        <taxon>Actinomycetota</taxon>
        <taxon>Actinomycetes</taxon>
        <taxon>Mycobacteriales</taxon>
        <taxon>Mycobacteriaceae</taxon>
        <taxon>Mycolicibacterium</taxon>
    </lineage>
</organism>
<dbReference type="Gene3D" id="3.40.50.150">
    <property type="entry name" value="Vaccinia Virus protein VP39"/>
    <property type="match status" value="1"/>
</dbReference>
<dbReference type="GO" id="GO:0008168">
    <property type="term" value="F:methyltransferase activity"/>
    <property type="evidence" value="ECO:0007669"/>
    <property type="project" value="UniProtKB-KW"/>
</dbReference>
<dbReference type="Pfam" id="PF05050">
    <property type="entry name" value="Methyltransf_21"/>
    <property type="match status" value="1"/>
</dbReference>
<gene>
    <name evidence="2" type="ORF">MI149_04230</name>
</gene>
<dbReference type="Proteomes" id="UP001055337">
    <property type="component" value="Chromosome"/>
</dbReference>
<dbReference type="InterPro" id="IPR052514">
    <property type="entry name" value="SAM-dependent_MTase"/>
</dbReference>
<reference evidence="2" key="1">
    <citation type="submission" date="2022-08" db="EMBL/GenBank/DDBJ databases">
        <title>Whole genome sequencing of non-tuberculosis mycobacteria type-strains.</title>
        <authorList>
            <person name="Igarashi Y."/>
            <person name="Osugi A."/>
            <person name="Mitarai S."/>
        </authorList>
    </citation>
    <scope>NUCLEOTIDE SEQUENCE</scope>
    <source>
        <strain evidence="2">JCM 16369</strain>
    </source>
</reference>
<name>A0ABY3TNR8_9MYCO</name>
<protein>
    <submittedName>
        <fullName evidence="2">FkbM family methyltransferase</fullName>
    </submittedName>
</protein>
<dbReference type="NCBIfam" id="TIGR01444">
    <property type="entry name" value="fkbM_fam"/>
    <property type="match status" value="1"/>
</dbReference>
<dbReference type="EMBL" id="CP092362">
    <property type="protein sequence ID" value="ULN42342.1"/>
    <property type="molecule type" value="Genomic_DNA"/>
</dbReference>
<dbReference type="PANTHER" id="PTHR34203:SF15">
    <property type="entry name" value="SLL1173 PROTEIN"/>
    <property type="match status" value="1"/>
</dbReference>
<proteinExistence type="predicted"/>
<dbReference type="SUPFAM" id="SSF53335">
    <property type="entry name" value="S-adenosyl-L-methionine-dependent methyltransferases"/>
    <property type="match status" value="1"/>
</dbReference>
<dbReference type="InterPro" id="IPR006342">
    <property type="entry name" value="FkbM_mtfrase"/>
</dbReference>
<keyword evidence="2" id="KW-0808">Transferase</keyword>
<dbReference type="InterPro" id="IPR029063">
    <property type="entry name" value="SAM-dependent_MTases_sf"/>
</dbReference>
<dbReference type="CDD" id="cd02440">
    <property type="entry name" value="AdoMet_MTases"/>
    <property type="match status" value="1"/>
</dbReference>
<dbReference type="RefSeq" id="WP_240178781.1">
    <property type="nucleotide sequence ID" value="NZ_CP092362.2"/>
</dbReference>
<keyword evidence="3" id="KW-1185">Reference proteome</keyword>